<organism evidence="14 15">
    <name type="scientific">Papio anubis</name>
    <name type="common">Olive baboon</name>
    <dbReference type="NCBI Taxonomy" id="9555"/>
    <lineage>
        <taxon>Eukaryota</taxon>
        <taxon>Metazoa</taxon>
        <taxon>Chordata</taxon>
        <taxon>Craniata</taxon>
        <taxon>Vertebrata</taxon>
        <taxon>Euteleostomi</taxon>
        <taxon>Mammalia</taxon>
        <taxon>Eutheria</taxon>
        <taxon>Euarchontoglires</taxon>
        <taxon>Primates</taxon>
        <taxon>Haplorrhini</taxon>
        <taxon>Catarrhini</taxon>
        <taxon>Cercopithecidae</taxon>
        <taxon>Cercopithecinae</taxon>
        <taxon>Papio</taxon>
    </lineage>
</organism>
<keyword evidence="6" id="KW-0805">Transcription regulation</keyword>
<reference evidence="14" key="3">
    <citation type="submission" date="2025-09" db="UniProtKB">
        <authorList>
            <consortium name="Ensembl"/>
        </authorList>
    </citation>
    <scope>IDENTIFICATION</scope>
</reference>
<evidence type="ECO:0000313" key="14">
    <source>
        <dbReference type="Ensembl" id="ENSPANP00000000698.2"/>
    </source>
</evidence>
<evidence type="ECO:0000256" key="3">
    <source>
        <dbReference type="ARBA" id="ARBA00022491"/>
    </source>
</evidence>
<keyword evidence="15" id="KW-1185">Reference proteome</keyword>
<dbReference type="GO" id="GO:0030154">
    <property type="term" value="P:cell differentiation"/>
    <property type="evidence" value="ECO:0007669"/>
    <property type="project" value="TreeGrafter"/>
</dbReference>
<sequence length="471" mass="51118">MLLFQWLSVISSEKSLSLSFFFRQVPTVLPRLECSDAITAHCSLKLLGFSDPPASAPQVAGTTGMESAITLWQFLLQLLLDQKHEHLICWTSNDGEFKLLKAEEVAKLWGLRKNKTNMNYDKLSRALRYYYDKNIIKKVIGQKFVYKFVSFPEILKMDPHAVEISRESLLLQDSDCKASPEGREPHKHGLAALKSTSRNEYIHSGLYSSFTINSLQNPPDAFKAIKTEKLEEPPEDSPPVEEVRTVIRFVTNKTDKHVTRPVVSLPSTSEAAAASAFLASSVSAKISSLMLPNAASISSASPFSSRSPSLSPNSPLPSEHRSLFLEAACHDSDSLEPLNLSSGSKTKSPSLPPKAKKPKGLEISAPPLVLSGTDIGSIALNSPALPSGSLTPAFFTAQTPNGLLLTPSPLLSSIHFWSSLSPVAPLSPARLQGPSTLFQFPTLLNGHMPVPIPSLDRAASPVLLSSNSQKS</sequence>
<keyword evidence="5" id="KW-0832">Ubl conjugation</keyword>
<gene>
    <name evidence="14" type="primary">ELK3</name>
</gene>
<dbReference type="PROSITE" id="PS50061">
    <property type="entry name" value="ETS_DOMAIN_3"/>
    <property type="match status" value="1"/>
</dbReference>
<dbReference type="PROSITE" id="PS00345">
    <property type="entry name" value="ETS_DOMAIN_1"/>
    <property type="match status" value="1"/>
</dbReference>
<dbReference type="Pfam" id="PF00178">
    <property type="entry name" value="Ets"/>
    <property type="match status" value="1"/>
</dbReference>
<dbReference type="PANTHER" id="PTHR11849:SF172">
    <property type="entry name" value="ETS DOMAIN-CONTAINING PROTEIN ELK-3"/>
    <property type="match status" value="1"/>
</dbReference>
<keyword evidence="9" id="KW-0804">Transcription</keyword>
<evidence type="ECO:0000256" key="9">
    <source>
        <dbReference type="ARBA" id="ARBA00023163"/>
    </source>
</evidence>
<dbReference type="SMART" id="SM00413">
    <property type="entry name" value="ETS"/>
    <property type="match status" value="1"/>
</dbReference>
<dbReference type="PANTHER" id="PTHR11849">
    <property type="entry name" value="ETS"/>
    <property type="match status" value="1"/>
</dbReference>
<dbReference type="Ensembl" id="ENSPANT00000022134.3">
    <property type="protein sequence ID" value="ENSPANP00000000698.2"/>
    <property type="gene ID" value="ENSPANG00000017478.3"/>
</dbReference>
<keyword evidence="8" id="KW-0010">Activator</keyword>
<dbReference type="eggNOG" id="KOG3806">
    <property type="taxonomic scope" value="Eukaryota"/>
</dbReference>
<dbReference type="InterPro" id="IPR046328">
    <property type="entry name" value="ETS_fam"/>
</dbReference>
<dbReference type="SUPFAM" id="SSF46785">
    <property type="entry name" value="Winged helix' DNA-binding domain"/>
    <property type="match status" value="1"/>
</dbReference>
<evidence type="ECO:0000256" key="4">
    <source>
        <dbReference type="ARBA" id="ARBA00022499"/>
    </source>
</evidence>
<comment type="similarity">
    <text evidence="2 11">Belongs to the ETS family.</text>
</comment>
<dbReference type="PROSITE" id="PS00346">
    <property type="entry name" value="ETS_DOMAIN_2"/>
    <property type="match status" value="1"/>
</dbReference>
<dbReference type="InterPro" id="IPR036390">
    <property type="entry name" value="WH_DNA-bd_sf"/>
</dbReference>
<dbReference type="ExpressionAtlas" id="A0A096MM75">
    <property type="expression patterns" value="baseline"/>
</dbReference>
<evidence type="ECO:0000313" key="15">
    <source>
        <dbReference type="Proteomes" id="UP000028761"/>
    </source>
</evidence>
<dbReference type="AlphaFoldDB" id="A0A096MM75"/>
<dbReference type="Gene3D" id="1.10.10.10">
    <property type="entry name" value="Winged helix-like DNA-binding domain superfamily/Winged helix DNA-binding domain"/>
    <property type="match status" value="1"/>
</dbReference>
<evidence type="ECO:0000256" key="12">
    <source>
        <dbReference type="SAM" id="MobiDB-lite"/>
    </source>
</evidence>
<feature type="region of interest" description="Disordered" evidence="12">
    <location>
        <begin position="298"/>
        <end position="317"/>
    </location>
</feature>
<dbReference type="GO" id="GO:0000981">
    <property type="term" value="F:DNA-binding transcription factor activity, RNA polymerase II-specific"/>
    <property type="evidence" value="ECO:0007669"/>
    <property type="project" value="TreeGrafter"/>
</dbReference>
<reference evidence="14 15" key="1">
    <citation type="submission" date="2012-03" db="EMBL/GenBank/DDBJ databases">
        <title>Whole Genome Assembly of Papio anubis.</title>
        <authorList>
            <person name="Liu Y.L."/>
            <person name="Abraham K.A."/>
            <person name="Akbar H.A."/>
            <person name="Ali S.A."/>
            <person name="Anosike U.A."/>
            <person name="Aqrawi P.A."/>
            <person name="Arias F.A."/>
            <person name="Attaway T.A."/>
            <person name="Awwad R.A."/>
            <person name="Babu C.B."/>
            <person name="Bandaranaike D.B."/>
            <person name="Battles P.B."/>
            <person name="Bell A.B."/>
            <person name="Beltran B.B."/>
            <person name="Berhane-Mersha D.B."/>
            <person name="Bess C.B."/>
            <person name="Bickham C.B."/>
            <person name="Bolden T.B."/>
            <person name="Carter K.C."/>
            <person name="Chau D.C."/>
            <person name="Chavez A.C."/>
            <person name="Clerc-Blankenburg K.C."/>
            <person name="Coyle M.C."/>
            <person name="Dao M.D."/>
            <person name="Davila M.L.D."/>
            <person name="Davy-Carroll L.D."/>
            <person name="Denson S.D."/>
            <person name="Dinh H.D."/>
            <person name="Fernandez S.F."/>
            <person name="Fernando P.F."/>
            <person name="Forbes L.F."/>
            <person name="Francis C.F."/>
            <person name="Francisco L.F."/>
            <person name="Fu Q.F."/>
            <person name="Garcia-Iii R.G."/>
            <person name="Garrett T.G."/>
            <person name="Gross S.G."/>
            <person name="Gubbala S.G."/>
            <person name="Hirani K.H."/>
            <person name="Hogues M.H."/>
            <person name="Hollins B.H."/>
            <person name="Jackson L.J."/>
            <person name="Javaid M.J."/>
            <person name="Jhangiani S.J."/>
            <person name="Johnson A.J."/>
            <person name="Johnson B.J."/>
            <person name="Jones J.J."/>
            <person name="Joshi V.J."/>
            <person name="Kalu J.K."/>
            <person name="Khan N.K."/>
            <person name="Korchina V.K."/>
            <person name="Kovar C.K."/>
            <person name="Lago L.L."/>
            <person name="Lara F.L."/>
            <person name="Le T.-K.L."/>
            <person name="Lee S.L."/>
            <person name="Legall-Iii F.L."/>
            <person name="Lemon S.L."/>
            <person name="Liu J.L."/>
            <person name="Liu Y.-S.L."/>
            <person name="Liyanage D.L."/>
            <person name="Lopez J.L."/>
            <person name="Lorensuhewa L.L."/>
            <person name="Mata R.M."/>
            <person name="Mathew T.M."/>
            <person name="Mercado C.M."/>
            <person name="Mercado I.M."/>
            <person name="Morales K.M."/>
            <person name="Morgan M.M."/>
            <person name="Munidasa M.M."/>
            <person name="Ngo D.N."/>
            <person name="Nguyen L.N."/>
            <person name="Nguyen T.N."/>
            <person name="Nguyen N.N."/>
            <person name="Obregon M.O."/>
            <person name="Okwuonu G.O."/>
            <person name="Ongeri F.O."/>
            <person name="Onwere C.O."/>
            <person name="Osifeso I.O."/>
            <person name="Parra A.P."/>
            <person name="Patil S.P."/>
            <person name="Perez A.P."/>
            <person name="Perez Y.P."/>
            <person name="Pham C.P."/>
            <person name="Pu L.-L.P."/>
            <person name="Puazo M.P."/>
            <person name="Quiroz J.Q."/>
            <person name="Rouhana J.R."/>
            <person name="Ruiz M.R."/>
            <person name="Ruiz S.-J.R."/>
            <person name="Saada N.S."/>
            <person name="Santibanez J.S."/>
            <person name="Scheel M.S."/>
            <person name="Schneider B.S."/>
            <person name="Simmons D.S."/>
            <person name="Sisson I.S."/>
            <person name="Tang L.-Y.T."/>
            <person name="Thornton R.T."/>
            <person name="Tisius J.T."/>
            <person name="Toledanes G.T."/>
            <person name="Trejos Z.T."/>
            <person name="Usmani K.U."/>
            <person name="Varghese R.V."/>
            <person name="Vattathil S.V."/>
            <person name="Vee V.V."/>
            <person name="Walker D.W."/>
            <person name="Weissenberger G.W."/>
            <person name="White C.W."/>
            <person name="Williams A.W."/>
            <person name="Woodworth J.W."/>
            <person name="Wright R.W."/>
            <person name="Zhu Y.Z."/>
            <person name="Han Y.H."/>
            <person name="Newsham I.N."/>
            <person name="Nazareth L.N."/>
            <person name="Worley K.W."/>
            <person name="Muzny D.M."/>
            <person name="Rogers J.R."/>
            <person name="Gibbs R.G."/>
        </authorList>
    </citation>
    <scope>NUCLEOTIDE SEQUENCE [LARGE SCALE GENOMIC DNA]</scope>
</reference>
<dbReference type="Bgee" id="ENSPANG00000017478">
    <property type="expression patterns" value="Expressed in mesenteric lymph node and 64 other cell types or tissues"/>
</dbReference>
<dbReference type="OMA" id="DSDCKMA"/>
<keyword evidence="4" id="KW-1017">Isopeptide bond</keyword>
<dbReference type="InterPro" id="IPR000418">
    <property type="entry name" value="Ets_dom"/>
</dbReference>
<dbReference type="GeneTree" id="ENSGT00940000157129"/>
<protein>
    <submittedName>
        <fullName evidence="14">ETS transcription factor ELK3</fullName>
    </submittedName>
</protein>
<dbReference type="HOGENOM" id="CLU_036905_1_0_1"/>
<accession>A0A096MM75</accession>
<reference evidence="14" key="2">
    <citation type="submission" date="2025-08" db="UniProtKB">
        <authorList>
            <consortium name="Ensembl"/>
        </authorList>
    </citation>
    <scope>IDENTIFICATION</scope>
</reference>
<proteinExistence type="inferred from homology"/>
<evidence type="ECO:0000256" key="10">
    <source>
        <dbReference type="ARBA" id="ARBA00023242"/>
    </source>
</evidence>
<dbReference type="FunFam" id="1.10.10.10:FF:000113">
    <property type="entry name" value="ETS domain-containing protein Elk-3"/>
    <property type="match status" value="1"/>
</dbReference>
<comment type="subcellular location">
    <subcellularLocation>
        <location evidence="1 11">Nucleus</location>
    </subcellularLocation>
</comment>
<evidence type="ECO:0000256" key="2">
    <source>
        <dbReference type="ARBA" id="ARBA00005562"/>
    </source>
</evidence>
<evidence type="ECO:0000256" key="11">
    <source>
        <dbReference type="RuleBase" id="RU004019"/>
    </source>
</evidence>
<dbReference type="InterPro" id="IPR036388">
    <property type="entry name" value="WH-like_DNA-bd_sf"/>
</dbReference>
<evidence type="ECO:0000256" key="6">
    <source>
        <dbReference type="ARBA" id="ARBA00023015"/>
    </source>
</evidence>
<evidence type="ECO:0000256" key="5">
    <source>
        <dbReference type="ARBA" id="ARBA00022843"/>
    </source>
</evidence>
<dbReference type="STRING" id="9555.ENSPANP00000000698"/>
<name>A0A096MM75_PAPAN</name>
<evidence type="ECO:0000259" key="13">
    <source>
        <dbReference type="PROSITE" id="PS50061"/>
    </source>
</evidence>
<feature type="region of interest" description="Disordered" evidence="12">
    <location>
        <begin position="335"/>
        <end position="362"/>
    </location>
</feature>
<keyword evidence="7 11" id="KW-0238">DNA-binding</keyword>
<evidence type="ECO:0000256" key="1">
    <source>
        <dbReference type="ARBA" id="ARBA00004123"/>
    </source>
</evidence>
<dbReference type="GO" id="GO:0045892">
    <property type="term" value="P:negative regulation of DNA-templated transcription"/>
    <property type="evidence" value="ECO:0007669"/>
    <property type="project" value="UniProtKB-ARBA"/>
</dbReference>
<dbReference type="GO" id="GO:0043565">
    <property type="term" value="F:sequence-specific DNA binding"/>
    <property type="evidence" value="ECO:0007669"/>
    <property type="project" value="InterPro"/>
</dbReference>
<dbReference type="GO" id="GO:0005634">
    <property type="term" value="C:nucleus"/>
    <property type="evidence" value="ECO:0007669"/>
    <property type="project" value="UniProtKB-SubCell"/>
</dbReference>
<keyword evidence="3" id="KW-0678">Repressor</keyword>
<dbReference type="Proteomes" id="UP000028761">
    <property type="component" value="Chromosome 9"/>
</dbReference>
<feature type="domain" description="ETS" evidence="13">
    <location>
        <begin position="69"/>
        <end position="149"/>
    </location>
</feature>
<dbReference type="PRINTS" id="PR00454">
    <property type="entry name" value="ETSDOMAIN"/>
</dbReference>
<keyword evidence="10 11" id="KW-0539">Nucleus</keyword>
<evidence type="ECO:0000256" key="7">
    <source>
        <dbReference type="ARBA" id="ARBA00023125"/>
    </source>
</evidence>
<evidence type="ECO:0000256" key="8">
    <source>
        <dbReference type="ARBA" id="ARBA00023159"/>
    </source>
</evidence>